<evidence type="ECO:0000313" key="3">
    <source>
        <dbReference type="Proteomes" id="UP000053890"/>
    </source>
</evidence>
<accession>A0A0P9EKJ0</accession>
<organism evidence="2 3">
    <name type="scientific">Rhodotorula graminis (strain WP1)</name>
    <dbReference type="NCBI Taxonomy" id="578459"/>
    <lineage>
        <taxon>Eukaryota</taxon>
        <taxon>Fungi</taxon>
        <taxon>Dikarya</taxon>
        <taxon>Basidiomycota</taxon>
        <taxon>Pucciniomycotina</taxon>
        <taxon>Microbotryomycetes</taxon>
        <taxon>Sporidiobolales</taxon>
        <taxon>Sporidiobolaceae</taxon>
        <taxon>Rhodotorula</taxon>
    </lineage>
</organism>
<feature type="region of interest" description="Disordered" evidence="1">
    <location>
        <begin position="1"/>
        <end position="78"/>
    </location>
</feature>
<dbReference type="AlphaFoldDB" id="A0A0P9EKJ0"/>
<evidence type="ECO:0008006" key="4">
    <source>
        <dbReference type="Google" id="ProtNLM"/>
    </source>
</evidence>
<name>A0A0P9EKJ0_RHOGW</name>
<sequence>MAKTTTKKKSSPKASDSGSKKKKSGSGGQPKRALSDYQKFYSETIADLKENEPDMDGQQRRKEASRLWAEHKENHKEN</sequence>
<feature type="compositionally biased region" description="Basic and acidic residues" evidence="1">
    <location>
        <begin position="46"/>
        <end position="78"/>
    </location>
</feature>
<proteinExistence type="predicted"/>
<dbReference type="Gene3D" id="1.10.30.10">
    <property type="entry name" value="High mobility group box domain"/>
    <property type="match status" value="1"/>
</dbReference>
<protein>
    <recommendedName>
        <fullName evidence="4">HMG box domain-containing protein</fullName>
    </recommendedName>
</protein>
<evidence type="ECO:0000313" key="2">
    <source>
        <dbReference type="EMBL" id="KPV72199.1"/>
    </source>
</evidence>
<dbReference type="SUPFAM" id="SSF47095">
    <property type="entry name" value="HMG-box"/>
    <property type="match status" value="1"/>
</dbReference>
<dbReference type="InterPro" id="IPR036910">
    <property type="entry name" value="HMG_box_dom_sf"/>
</dbReference>
<keyword evidence="3" id="KW-1185">Reference proteome</keyword>
<gene>
    <name evidence="2" type="ORF">RHOBADRAFT_47044</name>
</gene>
<reference evidence="2 3" key="1">
    <citation type="journal article" date="2015" name="Front. Microbiol.">
        <title>Genome sequence of the plant growth promoting endophytic yeast Rhodotorula graminis WP1.</title>
        <authorList>
            <person name="Firrincieli A."/>
            <person name="Otillar R."/>
            <person name="Salamov A."/>
            <person name="Schmutz J."/>
            <person name="Khan Z."/>
            <person name="Redman R.S."/>
            <person name="Fleck N.D."/>
            <person name="Lindquist E."/>
            <person name="Grigoriev I.V."/>
            <person name="Doty S.L."/>
        </authorList>
    </citation>
    <scope>NUCLEOTIDE SEQUENCE [LARGE SCALE GENOMIC DNA]</scope>
    <source>
        <strain evidence="2 3">WP1</strain>
    </source>
</reference>
<dbReference type="RefSeq" id="XP_018268248.1">
    <property type="nucleotide sequence ID" value="XM_018414918.1"/>
</dbReference>
<dbReference type="GeneID" id="28975366"/>
<dbReference type="OrthoDB" id="10574818at2759"/>
<dbReference type="Proteomes" id="UP000053890">
    <property type="component" value="Unassembled WGS sequence"/>
</dbReference>
<evidence type="ECO:0000256" key="1">
    <source>
        <dbReference type="SAM" id="MobiDB-lite"/>
    </source>
</evidence>
<dbReference type="EMBL" id="KQ474088">
    <property type="protein sequence ID" value="KPV72199.1"/>
    <property type="molecule type" value="Genomic_DNA"/>
</dbReference>
<feature type="compositionally biased region" description="Basic residues" evidence="1">
    <location>
        <begin position="1"/>
        <end position="11"/>
    </location>
</feature>